<keyword evidence="1" id="KW-0812">Transmembrane</keyword>
<dbReference type="RefSeq" id="WP_372565094.1">
    <property type="nucleotide sequence ID" value="NZ_JBGOSP010000018.1"/>
</dbReference>
<feature type="transmembrane region" description="Helical" evidence="1">
    <location>
        <begin position="21"/>
        <end position="43"/>
    </location>
</feature>
<gene>
    <name evidence="2" type="ORF">ACEG43_30940</name>
</gene>
<feature type="transmembrane region" description="Helical" evidence="1">
    <location>
        <begin position="63"/>
        <end position="84"/>
    </location>
</feature>
<evidence type="ECO:0000313" key="2">
    <source>
        <dbReference type="EMBL" id="MFA3840555.1"/>
    </source>
</evidence>
<keyword evidence="3" id="KW-1185">Reference proteome</keyword>
<sequence length="399" mass="42457">MPNLFKRRHTSQGRHTPNLRSIWLVAPLALIAVGLLAFALYQGADALLTSENMTKTPVDVQDVIKTTVTVITLMGAVLAGVYAYRKQLLAEGDSHRADASQLAERYGTAAEQLGHEQAAVRLAGAYALARLADDWPEQRQMCVDVLCAYLRMPYEANATSPGFRMGEREVRRTIVELIRNHLQDPSAPTTWCGLDLDFTSATFDSGADFRGAQFTGGNVSFQRVRLTGAGVSFGDARFAGSTVSFMDTKFTDGGVSFIGAEFTGGVVSFYGSEFSGSTVIFSSSTFSGGRVSFQLADFCGSEIIFGTVRISGGLVLFDGAKFNSGTVQFGGTRVMSGGFSFGHAEFAGSAVFFTHAQFRGGEVGFADATLTGGTVSFEDASVGADAFISWGPFTPISST</sequence>
<dbReference type="EMBL" id="JBGOSP010000018">
    <property type="protein sequence ID" value="MFA3840555.1"/>
    <property type="molecule type" value="Genomic_DNA"/>
</dbReference>
<name>A0ABV4SQB3_9ACTN</name>
<keyword evidence="1" id="KW-0472">Membrane</keyword>
<evidence type="ECO:0000256" key="1">
    <source>
        <dbReference type="SAM" id="Phobius"/>
    </source>
</evidence>
<keyword evidence="1" id="KW-1133">Transmembrane helix</keyword>
<protein>
    <submittedName>
        <fullName evidence="2">Pentapeptide repeat-containing protein</fullName>
    </submittedName>
</protein>
<evidence type="ECO:0000313" key="3">
    <source>
        <dbReference type="Proteomes" id="UP001571476"/>
    </source>
</evidence>
<proteinExistence type="predicted"/>
<organism evidence="2 3">
    <name type="scientific">Streptomyces aureus</name>
    <dbReference type="NCBI Taxonomy" id="193461"/>
    <lineage>
        <taxon>Bacteria</taxon>
        <taxon>Bacillati</taxon>
        <taxon>Actinomycetota</taxon>
        <taxon>Actinomycetes</taxon>
        <taxon>Kitasatosporales</taxon>
        <taxon>Streptomycetaceae</taxon>
        <taxon>Streptomyces</taxon>
    </lineage>
</organism>
<accession>A0ABV4SQB3</accession>
<reference evidence="2 3" key="1">
    <citation type="submission" date="2024-08" db="EMBL/GenBank/DDBJ databases">
        <title>Genome sequence of Streptomyces aureus CACIA-1.46HGO.</title>
        <authorList>
            <person name="Evangelista-Martinez Z."/>
        </authorList>
    </citation>
    <scope>NUCLEOTIDE SEQUENCE [LARGE SCALE GENOMIC DNA]</scope>
    <source>
        <strain evidence="2 3">CACIA-1.46HGO</strain>
    </source>
</reference>
<comment type="caution">
    <text evidence="2">The sequence shown here is derived from an EMBL/GenBank/DDBJ whole genome shotgun (WGS) entry which is preliminary data.</text>
</comment>
<dbReference type="Gene3D" id="2.160.20.80">
    <property type="entry name" value="E3 ubiquitin-protein ligase SopA"/>
    <property type="match status" value="1"/>
</dbReference>
<dbReference type="Proteomes" id="UP001571476">
    <property type="component" value="Unassembled WGS sequence"/>
</dbReference>